<dbReference type="GO" id="GO:0030897">
    <property type="term" value="C:HOPS complex"/>
    <property type="evidence" value="ECO:0007669"/>
    <property type="project" value="TreeGrafter"/>
</dbReference>
<dbReference type="PANTHER" id="PTHR23323:SF26">
    <property type="entry name" value="VACUOLAR PROTEIN SORTING-ASSOCIATED PROTEIN 18 HOMOLOG"/>
    <property type="match status" value="1"/>
</dbReference>
<keyword evidence="4" id="KW-0472">Membrane</keyword>
<feature type="domain" description="Pep3/Vps18 RING C-terminal" evidence="8">
    <location>
        <begin position="985"/>
        <end position="1064"/>
    </location>
</feature>
<dbReference type="InterPro" id="IPR007810">
    <property type="entry name" value="Pep3/Vps18_beta-prop"/>
</dbReference>
<gene>
    <name evidence="9" type="ORF">PUMCH_001321</name>
</gene>
<dbReference type="GO" id="GO:0006904">
    <property type="term" value="P:vesicle docking involved in exocytosis"/>
    <property type="evidence" value="ECO:0007669"/>
    <property type="project" value="TreeGrafter"/>
</dbReference>
<evidence type="ECO:0000259" key="8">
    <source>
        <dbReference type="Pfam" id="PF26148"/>
    </source>
</evidence>
<name>A0AAX4H6D4_9ASCO</name>
<dbReference type="GO" id="GO:0048284">
    <property type="term" value="P:organelle fusion"/>
    <property type="evidence" value="ECO:0007669"/>
    <property type="project" value="TreeGrafter"/>
</dbReference>
<feature type="compositionally biased region" description="Polar residues" evidence="6">
    <location>
        <begin position="1"/>
        <end position="15"/>
    </location>
</feature>
<organism evidence="9 10">
    <name type="scientific">Australozyma saopauloensis</name>
    <dbReference type="NCBI Taxonomy" id="291208"/>
    <lineage>
        <taxon>Eukaryota</taxon>
        <taxon>Fungi</taxon>
        <taxon>Dikarya</taxon>
        <taxon>Ascomycota</taxon>
        <taxon>Saccharomycotina</taxon>
        <taxon>Pichiomycetes</taxon>
        <taxon>Metschnikowiaceae</taxon>
        <taxon>Australozyma</taxon>
    </lineage>
</organism>
<sequence>MSINNQLGAPMTSQDGDVPLNYDVDPESLTSERLDFHFERVQLQFDLKNQLTRLHVANNIMYILTSLLVYRIDLDNPSDVSRVPAPAVSESTKITNSWVHPNGKYLMIQVNKTQYFVLHMSYRKFKVLPRFKGLDVRDIAFSGKSSDEYTSGDFLCVTTDGSVYVALLKHHDPATQDNKRDDKYAKQLFNAKAPATGIAYSHKFRQIQLFLQSEMLVWDCVELVLDEITQSLRQHPISTQIPDGSGGALILALDDCYYYFAAALNEFVSSDEEAAFADTNKLDVDNVEMSGLPNSVFMTPHHFTHLSADQKYVYVFDKLMSQGAFKKNVPEIQQDEKILGLAVDYLAETYWLYTSNSIHEILFSNEQASVWYSYYKLGKYTKALEVLNCAKNSPENWFKKNVVMVKNGYDLLQRGGFGMECSQELSQEELDRFELQREGVEVLAQLQEQFEKVCLLLLNNEQSATAKILSNKLLIDYLSTKFSLAKEAKNKVQQVALSSWIVKLHLHLMYVIKHDFLNVSEILTSSDPSESKNFWQRQHDEIDDGLMNYLSRNHKFLDQKTIYQLMRESQFYDKLISYAELLQDYEYIVDYNVDFEDWLAALKALAKLYSRDPEVGKAFIYKTSEVLLVNNARLTVDTWLRFPELNYEKLLPAILRYNKGTSYIPFSQNYSVMFLQRLVLDKGIKNSDINNYLLSLLISYPNEDDSLETEKALNKVLEYLQSNHAGYNRGLPYDKDFLLRLSLQFKRYKCAILILINMGLYEVSLKLALEHGLTSLGEYVLRDYVKNSWEDEESQDNFMIETTSAEDSKIVGKIKLEEDSFAYRRKLWLIYAKYLVDKVCNGEKLDIPGLPSETTNQFANKNGSVNSKNGVLSSQSPDVSKEAGIDIDLQNSRLNQTLHYLLHLSYSRDQNSSVLTLKDLLPLFPESIKIIHFREEIVESLNFYNTKINQLGLEMQDSASTAQKLKKQIEQNQKKEVKGSIYTIIEPGEACQLCSKLLVDKNFLIFPNCHHGFHKDCTVRFYLKLKGDYRFKKIFQNFKKTSSLDDKTELDKLLQSECLLCNDSLLNKLEDPLIDLDKERQEWEV</sequence>
<comment type="subcellular location">
    <subcellularLocation>
        <location evidence="5">Endomembrane system</location>
        <topology evidence="5">Peripheral membrane protein</topology>
        <orientation evidence="5">Cytoplasmic side</orientation>
    </subcellularLocation>
</comment>
<reference evidence="9 10" key="1">
    <citation type="submission" date="2023-10" db="EMBL/GenBank/DDBJ databases">
        <title>Draft Genome Sequence of Candida saopaulonensis from a very Premature Infant with Sepsis.</title>
        <authorList>
            <person name="Ning Y."/>
            <person name="Dai R."/>
            <person name="Xiao M."/>
            <person name="Xu Y."/>
            <person name="Yan Q."/>
            <person name="Zhang L."/>
        </authorList>
    </citation>
    <scope>NUCLEOTIDE SEQUENCE [LARGE SCALE GENOMIC DNA]</scope>
    <source>
        <strain evidence="9 10">19XY460</strain>
    </source>
</reference>
<evidence type="ECO:0000313" key="10">
    <source>
        <dbReference type="Proteomes" id="UP001338582"/>
    </source>
</evidence>
<dbReference type="EMBL" id="CP138895">
    <property type="protein sequence ID" value="WPK24065.1"/>
    <property type="molecule type" value="Genomic_DNA"/>
</dbReference>
<keyword evidence="1" id="KW-0479">Metal-binding</keyword>
<dbReference type="Pfam" id="PF05131">
    <property type="entry name" value="Pep3_Vps18"/>
    <property type="match status" value="2"/>
</dbReference>
<dbReference type="Proteomes" id="UP001338582">
    <property type="component" value="Chromosome 2"/>
</dbReference>
<dbReference type="InterPro" id="IPR058919">
    <property type="entry name" value="Pep3/Vps18_RING_C"/>
</dbReference>
<keyword evidence="10" id="KW-1185">Reference proteome</keyword>
<dbReference type="RefSeq" id="XP_062876449.1">
    <property type="nucleotide sequence ID" value="XM_063020379.1"/>
</dbReference>
<keyword evidence="3" id="KW-0862">Zinc</keyword>
<evidence type="ECO:0000256" key="4">
    <source>
        <dbReference type="ARBA" id="ARBA00023136"/>
    </source>
</evidence>
<dbReference type="GO" id="GO:0005768">
    <property type="term" value="C:endosome"/>
    <property type="evidence" value="ECO:0007669"/>
    <property type="project" value="TreeGrafter"/>
</dbReference>
<evidence type="ECO:0000256" key="5">
    <source>
        <dbReference type="ARBA" id="ARBA00029433"/>
    </source>
</evidence>
<dbReference type="GO" id="GO:0030674">
    <property type="term" value="F:protein-macromolecule adaptor activity"/>
    <property type="evidence" value="ECO:0007669"/>
    <property type="project" value="TreeGrafter"/>
</dbReference>
<accession>A0AAX4H6D4</accession>
<dbReference type="GeneID" id="88172387"/>
<dbReference type="GO" id="GO:0007033">
    <property type="term" value="P:vacuole organization"/>
    <property type="evidence" value="ECO:0007669"/>
    <property type="project" value="TreeGrafter"/>
</dbReference>
<feature type="domain" description="Pep3/Vps18 beta-propeller" evidence="7">
    <location>
        <begin position="271"/>
        <end position="361"/>
    </location>
</feature>
<dbReference type="PANTHER" id="PTHR23323">
    <property type="entry name" value="VACUOLAR PROTEIN SORTING-ASSOCIATED PROTEIN"/>
    <property type="match status" value="1"/>
</dbReference>
<feature type="region of interest" description="Disordered" evidence="6">
    <location>
        <begin position="1"/>
        <end position="22"/>
    </location>
</feature>
<keyword evidence="2" id="KW-0863">Zinc-finger</keyword>
<feature type="region of interest" description="Disordered" evidence="6">
    <location>
        <begin position="858"/>
        <end position="877"/>
    </location>
</feature>
<feature type="domain" description="Pep3/Vps18 beta-propeller" evidence="7">
    <location>
        <begin position="36"/>
        <end position="220"/>
    </location>
</feature>
<evidence type="ECO:0000256" key="1">
    <source>
        <dbReference type="ARBA" id="ARBA00022723"/>
    </source>
</evidence>
<evidence type="ECO:0000256" key="6">
    <source>
        <dbReference type="SAM" id="MobiDB-lite"/>
    </source>
</evidence>
<evidence type="ECO:0000313" key="9">
    <source>
        <dbReference type="EMBL" id="WPK24065.1"/>
    </source>
</evidence>
<evidence type="ECO:0000256" key="2">
    <source>
        <dbReference type="ARBA" id="ARBA00022771"/>
    </source>
</evidence>
<dbReference type="Pfam" id="PF26148">
    <property type="entry name" value="VPS18_RING_C"/>
    <property type="match status" value="1"/>
</dbReference>
<evidence type="ECO:0000256" key="3">
    <source>
        <dbReference type="ARBA" id="ARBA00022833"/>
    </source>
</evidence>
<dbReference type="GO" id="GO:0007032">
    <property type="term" value="P:endosome organization"/>
    <property type="evidence" value="ECO:0007669"/>
    <property type="project" value="TreeGrafter"/>
</dbReference>
<proteinExistence type="predicted"/>
<evidence type="ECO:0008006" key="11">
    <source>
        <dbReference type="Google" id="ProtNLM"/>
    </source>
</evidence>
<dbReference type="AlphaFoldDB" id="A0AAX4H6D4"/>
<dbReference type="KEGG" id="asau:88172387"/>
<protein>
    <recommendedName>
        <fullName evidence="11">Pep3/Vps18/deep orange domain-containing protein</fullName>
    </recommendedName>
</protein>
<evidence type="ECO:0000259" key="7">
    <source>
        <dbReference type="Pfam" id="PF05131"/>
    </source>
</evidence>
<dbReference type="GO" id="GO:0008270">
    <property type="term" value="F:zinc ion binding"/>
    <property type="evidence" value="ECO:0007669"/>
    <property type="project" value="UniProtKB-KW"/>
</dbReference>